<organism evidence="1 2">
    <name type="scientific">Mesorhizobium prunaredense</name>
    <dbReference type="NCBI Taxonomy" id="1631249"/>
    <lineage>
        <taxon>Bacteria</taxon>
        <taxon>Pseudomonadati</taxon>
        <taxon>Pseudomonadota</taxon>
        <taxon>Alphaproteobacteria</taxon>
        <taxon>Hyphomicrobiales</taxon>
        <taxon>Phyllobacteriaceae</taxon>
        <taxon>Mesorhizobium</taxon>
    </lineage>
</organism>
<dbReference type="STRING" id="1631249.BQ8794_10452"/>
<dbReference type="Proteomes" id="UP000188388">
    <property type="component" value="Unassembled WGS sequence"/>
</dbReference>
<keyword evidence="2" id="KW-1185">Reference proteome</keyword>
<evidence type="ECO:0000313" key="2">
    <source>
        <dbReference type="Proteomes" id="UP000188388"/>
    </source>
</evidence>
<sequence length="46" mass="5115">MIRGDLVGPHSTTNAADVTDIKSNFTERAPWLVKASCVGQRVRRME</sequence>
<dbReference type="EMBL" id="FTPD01000001">
    <property type="protein sequence ID" value="SIT53082.1"/>
    <property type="molecule type" value="Genomic_DNA"/>
</dbReference>
<name>A0A1R3UZL6_9HYPH</name>
<protein>
    <submittedName>
        <fullName evidence="1">Uncharacterized protein</fullName>
    </submittedName>
</protein>
<proteinExistence type="predicted"/>
<gene>
    <name evidence="1" type="ORF">BQ8794_10452</name>
</gene>
<reference evidence="2" key="1">
    <citation type="submission" date="2017-01" db="EMBL/GenBank/DDBJ databases">
        <authorList>
            <person name="Brunel B."/>
        </authorList>
    </citation>
    <scope>NUCLEOTIDE SEQUENCE [LARGE SCALE GENOMIC DNA]</scope>
</reference>
<dbReference type="AlphaFoldDB" id="A0A1R3UZL6"/>
<accession>A0A1R3UZL6</accession>
<evidence type="ECO:0000313" key="1">
    <source>
        <dbReference type="EMBL" id="SIT53082.1"/>
    </source>
</evidence>